<evidence type="ECO:0000256" key="2">
    <source>
        <dbReference type="ARBA" id="ARBA00005697"/>
    </source>
</evidence>
<dbReference type="InterPro" id="IPR045018">
    <property type="entry name" value="Azg-like"/>
</dbReference>
<organism evidence="8 9">
    <name type="scientific">Moraxella caviae</name>
    <dbReference type="NCBI Taxonomy" id="34060"/>
    <lineage>
        <taxon>Bacteria</taxon>
        <taxon>Pseudomonadati</taxon>
        <taxon>Pseudomonadota</taxon>
        <taxon>Gammaproteobacteria</taxon>
        <taxon>Moraxellales</taxon>
        <taxon>Moraxellaceae</taxon>
        <taxon>Moraxella</taxon>
    </lineage>
</organism>
<evidence type="ECO:0000256" key="4">
    <source>
        <dbReference type="ARBA" id="ARBA00022692"/>
    </source>
</evidence>
<comment type="subcellular location">
    <subcellularLocation>
        <location evidence="1">Membrane</location>
        <topology evidence="1">Multi-pass membrane protein</topology>
    </subcellularLocation>
</comment>
<keyword evidence="5 7" id="KW-1133">Transmembrane helix</keyword>
<feature type="transmembrane region" description="Helical" evidence="7">
    <location>
        <begin position="20"/>
        <end position="37"/>
    </location>
</feature>
<keyword evidence="6 7" id="KW-0472">Membrane</keyword>
<feature type="transmembrane region" description="Helical" evidence="7">
    <location>
        <begin position="49"/>
        <end position="70"/>
    </location>
</feature>
<evidence type="ECO:0000256" key="3">
    <source>
        <dbReference type="ARBA" id="ARBA00022448"/>
    </source>
</evidence>
<dbReference type="Proteomes" id="UP000255279">
    <property type="component" value="Unassembled WGS sequence"/>
</dbReference>
<dbReference type="GO" id="GO:0005886">
    <property type="term" value="C:plasma membrane"/>
    <property type="evidence" value="ECO:0007669"/>
    <property type="project" value="TreeGrafter"/>
</dbReference>
<feature type="transmembrane region" description="Helical" evidence="7">
    <location>
        <begin position="76"/>
        <end position="93"/>
    </location>
</feature>
<name>A0A378RAG6_9GAMM</name>
<dbReference type="GO" id="GO:0015208">
    <property type="term" value="F:guanine transmembrane transporter activity"/>
    <property type="evidence" value="ECO:0007669"/>
    <property type="project" value="TreeGrafter"/>
</dbReference>
<sequence length="165" mass="16777">MLDKDGQIIGGGKALTADSMSSMFSGVLGTSPAAVYIESAAGTAVGGKTGLAAVVVGVLFLLMLFFQPLAFLVPNYATAPALMYVGLLMLSNVSKLDFDDFVGAMSGLVCAVFIVLTANIVTGIILGFGALVLGRVIAGEFSKLNIGTVIIAVALVAFYALGYAI</sequence>
<dbReference type="PANTHER" id="PTHR43337">
    <property type="entry name" value="XANTHINE/URACIL PERMEASE C887.17-RELATED"/>
    <property type="match status" value="1"/>
</dbReference>
<evidence type="ECO:0000313" key="9">
    <source>
        <dbReference type="Proteomes" id="UP000255279"/>
    </source>
</evidence>
<accession>A0A378RAG6</accession>
<gene>
    <name evidence="8" type="primary">yjcD_2</name>
    <name evidence="8" type="ORF">NCTC10293_01945</name>
</gene>
<feature type="transmembrane region" description="Helical" evidence="7">
    <location>
        <begin position="144"/>
        <end position="164"/>
    </location>
</feature>
<proteinExistence type="inferred from homology"/>
<evidence type="ECO:0000256" key="7">
    <source>
        <dbReference type="SAM" id="Phobius"/>
    </source>
</evidence>
<keyword evidence="3" id="KW-0813">Transport</keyword>
<keyword evidence="4 7" id="KW-0812">Transmembrane</keyword>
<evidence type="ECO:0000256" key="6">
    <source>
        <dbReference type="ARBA" id="ARBA00023136"/>
    </source>
</evidence>
<dbReference type="EMBL" id="UGQE01000004">
    <property type="protein sequence ID" value="STZ14352.1"/>
    <property type="molecule type" value="Genomic_DNA"/>
</dbReference>
<evidence type="ECO:0000256" key="1">
    <source>
        <dbReference type="ARBA" id="ARBA00004141"/>
    </source>
</evidence>
<comment type="similarity">
    <text evidence="2">Belongs to the nucleobase:cation symporter-2 (NCS2) (TC 2.A.40) family. Azg-like subfamily.</text>
</comment>
<dbReference type="AlphaFoldDB" id="A0A378RAG6"/>
<dbReference type="InterPro" id="IPR006043">
    <property type="entry name" value="NCS2"/>
</dbReference>
<dbReference type="PANTHER" id="PTHR43337:SF4">
    <property type="entry name" value="GUANINE_HYPOXANTHINE PERMEASE GHXQ"/>
    <property type="match status" value="1"/>
</dbReference>
<evidence type="ECO:0000313" key="8">
    <source>
        <dbReference type="EMBL" id="STZ14352.1"/>
    </source>
</evidence>
<dbReference type="Pfam" id="PF00860">
    <property type="entry name" value="Xan_ur_permease"/>
    <property type="match status" value="1"/>
</dbReference>
<protein>
    <submittedName>
        <fullName evidence="8">Permease yjcD</fullName>
    </submittedName>
</protein>
<reference evidence="8 9" key="1">
    <citation type="submission" date="2018-06" db="EMBL/GenBank/DDBJ databases">
        <authorList>
            <consortium name="Pathogen Informatics"/>
            <person name="Doyle S."/>
        </authorList>
    </citation>
    <scope>NUCLEOTIDE SEQUENCE [LARGE SCALE GENOMIC DNA]</scope>
    <source>
        <strain evidence="8 9">NCTC10293</strain>
    </source>
</reference>
<feature type="transmembrane region" description="Helical" evidence="7">
    <location>
        <begin position="105"/>
        <end position="138"/>
    </location>
</feature>
<evidence type="ECO:0000256" key="5">
    <source>
        <dbReference type="ARBA" id="ARBA00022989"/>
    </source>
</evidence>